<accession>A0ABW2QBC9</accession>
<dbReference type="Pfam" id="PF07940">
    <property type="entry name" value="Hepar_II_III_C"/>
    <property type="match status" value="1"/>
</dbReference>
<dbReference type="Gene3D" id="1.50.10.100">
    <property type="entry name" value="Chondroitin AC/alginate lyase"/>
    <property type="match status" value="1"/>
</dbReference>
<dbReference type="SUPFAM" id="SSF48230">
    <property type="entry name" value="Chondroitin AC/alginate lyase"/>
    <property type="match status" value="1"/>
</dbReference>
<dbReference type="EMBL" id="JBHTCQ010000001">
    <property type="protein sequence ID" value="MFC7404693.1"/>
    <property type="molecule type" value="Genomic_DNA"/>
</dbReference>
<evidence type="ECO:0000256" key="1">
    <source>
        <dbReference type="ARBA" id="ARBA00004196"/>
    </source>
</evidence>
<sequence length="652" mass="70546">MGTSGTTPLAQAWGEQATTEALRQSLRPPPGALPVPPATDRAAWDLDGGLVHAGTVRQVVDRAEADRGTPWPQPRATLWADYVRTGDRVRYEREVFGRQQRLARAAVAAAATADEAWLDEVADGVVTLCEQSTWCWSAHDDAHGRKGWLVPDVTDPYLDLGAGEVAGQLAWVDHLLGPLLDERVPGLRARVRHEARRRVLDPYLDRRDWWWLGNGRPVNNWNPWICGNVLLAALVLVDGQDEAQLRARLVAQTVADVDVFVATLPADGAVDEGSSYWWEGICRLLEMLDVLQHATGGRLDAAGVPALRESLAFLHRMHLGGGWYLAFADSSPRPTRAQPWDVPHRWAVLLRDEDARRHAAAHRDPAGPVAGEGRGLGRLLRAVADPAWAGAAGEHAEPSGTVWLPSVQVLLTHAATGAHRLSLAVKGGHNGENHNHNDVGSVTVALDGVPVLVDPGRPTYTRQTFGPDRYELWPMQSRWHNVPLVRGSGQGVGARYAASAVGLVDDEPADGRAGLALDLAGAYGREDVRSWRRRAVLDGEVVTVTDAWDLAPAPRAGGDGDPDDDGPTRLHWMVAGTVRLTGAGRAEVEPLEGDGRLVLTWEPALEATVEAKDLDDPYLVEPWGPRLTRLALDADVGPEGGQGSCALRVEVR</sequence>
<gene>
    <name evidence="3" type="ORF">ACFQQL_06190</name>
</gene>
<proteinExistence type="predicted"/>
<evidence type="ECO:0000313" key="3">
    <source>
        <dbReference type="EMBL" id="MFC7404693.1"/>
    </source>
</evidence>
<dbReference type="RefSeq" id="WP_382392327.1">
    <property type="nucleotide sequence ID" value="NZ_JBHTCQ010000001.1"/>
</dbReference>
<feature type="domain" description="Heparinase II/III-like C-terminal" evidence="2">
    <location>
        <begin position="421"/>
        <end position="588"/>
    </location>
</feature>
<evidence type="ECO:0000259" key="2">
    <source>
        <dbReference type="Pfam" id="PF07940"/>
    </source>
</evidence>
<dbReference type="Proteomes" id="UP001596455">
    <property type="component" value="Unassembled WGS sequence"/>
</dbReference>
<dbReference type="InterPro" id="IPR012480">
    <property type="entry name" value="Hepar_II_III_C"/>
</dbReference>
<keyword evidence="4" id="KW-1185">Reference proteome</keyword>
<reference evidence="4" key="1">
    <citation type="journal article" date="2019" name="Int. J. Syst. Evol. Microbiol.">
        <title>The Global Catalogue of Microorganisms (GCM) 10K type strain sequencing project: providing services to taxonomists for standard genome sequencing and annotation.</title>
        <authorList>
            <consortium name="The Broad Institute Genomics Platform"/>
            <consortium name="The Broad Institute Genome Sequencing Center for Infectious Disease"/>
            <person name="Wu L."/>
            <person name="Ma J."/>
        </authorList>
    </citation>
    <scope>NUCLEOTIDE SEQUENCE [LARGE SCALE GENOMIC DNA]</scope>
    <source>
        <strain evidence="4">JCM 1490</strain>
    </source>
</reference>
<dbReference type="Gene3D" id="2.70.98.70">
    <property type="match status" value="1"/>
</dbReference>
<protein>
    <submittedName>
        <fullName evidence="3">Heparinase II/III family protein</fullName>
    </submittedName>
</protein>
<name>A0ABW2QBC9_9MICO</name>
<organism evidence="3 4">
    <name type="scientific">Georgenia alba</name>
    <dbReference type="NCBI Taxonomy" id="2233858"/>
    <lineage>
        <taxon>Bacteria</taxon>
        <taxon>Bacillati</taxon>
        <taxon>Actinomycetota</taxon>
        <taxon>Actinomycetes</taxon>
        <taxon>Micrococcales</taxon>
        <taxon>Bogoriellaceae</taxon>
        <taxon>Georgenia</taxon>
    </lineage>
</organism>
<comment type="caution">
    <text evidence="3">The sequence shown here is derived from an EMBL/GenBank/DDBJ whole genome shotgun (WGS) entry which is preliminary data.</text>
</comment>
<comment type="subcellular location">
    <subcellularLocation>
        <location evidence="1">Cell envelope</location>
    </subcellularLocation>
</comment>
<dbReference type="InterPro" id="IPR008929">
    <property type="entry name" value="Chondroitin_lyas"/>
</dbReference>
<evidence type="ECO:0000313" key="4">
    <source>
        <dbReference type="Proteomes" id="UP001596455"/>
    </source>
</evidence>